<evidence type="ECO:0000313" key="3">
    <source>
        <dbReference type="EMBL" id="KXS94670.1"/>
    </source>
</evidence>
<dbReference type="Proteomes" id="UP000070133">
    <property type="component" value="Unassembled WGS sequence"/>
</dbReference>
<evidence type="ECO:0000313" key="4">
    <source>
        <dbReference type="Proteomes" id="UP000070133"/>
    </source>
</evidence>
<feature type="region of interest" description="Disordered" evidence="1">
    <location>
        <begin position="1"/>
        <end position="30"/>
    </location>
</feature>
<protein>
    <submittedName>
        <fullName evidence="3">Uncharacterized protein</fullName>
    </submittedName>
</protein>
<evidence type="ECO:0000256" key="1">
    <source>
        <dbReference type="SAM" id="MobiDB-lite"/>
    </source>
</evidence>
<dbReference type="EMBL" id="LFZN01000268">
    <property type="protein sequence ID" value="KXS94670.1"/>
    <property type="molecule type" value="Genomic_DNA"/>
</dbReference>
<keyword evidence="2" id="KW-0812">Transmembrane</keyword>
<comment type="caution">
    <text evidence="3">The sequence shown here is derived from an EMBL/GenBank/DDBJ whole genome shotgun (WGS) entry which is preliminary data.</text>
</comment>
<sequence>MSENTLSTADRVPGTPKSAASNKPLPALPFRHLEHNHQFTRSKKRSRSDAGHYCPIKDARNAKFLEPRRPPLPPLPALNAVNAGRIWQNRVGSASPHGRMLVELPATEVPRNDEWPLSVHTSVYGMITSKPPPSDATDDILGLYETHSDRSDAILDWEAEAIGKQSQKKPILVSEIAIEPARTRSQSDAFQLPRETTFEASRHLERGRSRRQKHASEQHYVEWVAAERRKEEMRIRLNVHRARRRRKARIALISLFSVLVFAMISMAIGFLVIRK</sequence>
<dbReference type="AlphaFoldDB" id="A0A139GWW4"/>
<feature type="transmembrane region" description="Helical" evidence="2">
    <location>
        <begin position="250"/>
        <end position="273"/>
    </location>
</feature>
<organism evidence="3 4">
    <name type="scientific">Pseudocercospora eumusae</name>
    <dbReference type="NCBI Taxonomy" id="321146"/>
    <lineage>
        <taxon>Eukaryota</taxon>
        <taxon>Fungi</taxon>
        <taxon>Dikarya</taxon>
        <taxon>Ascomycota</taxon>
        <taxon>Pezizomycotina</taxon>
        <taxon>Dothideomycetes</taxon>
        <taxon>Dothideomycetidae</taxon>
        <taxon>Mycosphaerellales</taxon>
        <taxon>Mycosphaerellaceae</taxon>
        <taxon>Pseudocercospora</taxon>
    </lineage>
</organism>
<reference evidence="3 4" key="1">
    <citation type="submission" date="2015-07" db="EMBL/GenBank/DDBJ databases">
        <title>Comparative genomics of the Sigatoka disease complex on banana suggests a link between parallel evolutionary changes in Pseudocercospora fijiensis and Pseudocercospora eumusae and increased virulence on the banana host.</title>
        <authorList>
            <person name="Chang T.-C."/>
            <person name="Salvucci A."/>
            <person name="Crous P.W."/>
            <person name="Stergiopoulos I."/>
        </authorList>
    </citation>
    <scope>NUCLEOTIDE SEQUENCE [LARGE SCALE GENOMIC DNA]</scope>
    <source>
        <strain evidence="3 4">CBS 114824</strain>
    </source>
</reference>
<keyword evidence="4" id="KW-1185">Reference proteome</keyword>
<keyword evidence="2" id="KW-1133">Transmembrane helix</keyword>
<accession>A0A139GWW4</accession>
<keyword evidence="2" id="KW-0472">Membrane</keyword>
<name>A0A139GWW4_9PEZI</name>
<proteinExistence type="predicted"/>
<gene>
    <name evidence="3" type="ORF">AC578_10085</name>
</gene>
<evidence type="ECO:0000256" key="2">
    <source>
        <dbReference type="SAM" id="Phobius"/>
    </source>
</evidence>